<organism evidence="1 2">
    <name type="scientific">Pistacia integerrima</name>
    <dbReference type="NCBI Taxonomy" id="434235"/>
    <lineage>
        <taxon>Eukaryota</taxon>
        <taxon>Viridiplantae</taxon>
        <taxon>Streptophyta</taxon>
        <taxon>Embryophyta</taxon>
        <taxon>Tracheophyta</taxon>
        <taxon>Spermatophyta</taxon>
        <taxon>Magnoliopsida</taxon>
        <taxon>eudicotyledons</taxon>
        <taxon>Gunneridae</taxon>
        <taxon>Pentapetalae</taxon>
        <taxon>rosids</taxon>
        <taxon>malvids</taxon>
        <taxon>Sapindales</taxon>
        <taxon>Anacardiaceae</taxon>
        <taxon>Pistacia</taxon>
    </lineage>
</organism>
<reference evidence="2" key="1">
    <citation type="journal article" date="2023" name="G3 (Bethesda)">
        <title>Genome assembly and association tests identify interacting loci associated with vigor, precocity, and sex in interspecific pistachio rootstocks.</title>
        <authorList>
            <person name="Palmer W."/>
            <person name="Jacygrad E."/>
            <person name="Sagayaradj S."/>
            <person name="Cavanaugh K."/>
            <person name="Han R."/>
            <person name="Bertier L."/>
            <person name="Beede B."/>
            <person name="Kafkas S."/>
            <person name="Golino D."/>
            <person name="Preece J."/>
            <person name="Michelmore R."/>
        </authorList>
    </citation>
    <scope>NUCLEOTIDE SEQUENCE [LARGE SCALE GENOMIC DNA]</scope>
</reference>
<dbReference type="EMBL" id="CM047749">
    <property type="protein sequence ID" value="KAJ0009715.1"/>
    <property type="molecule type" value="Genomic_DNA"/>
</dbReference>
<evidence type="ECO:0000313" key="1">
    <source>
        <dbReference type="EMBL" id="KAJ0009715.1"/>
    </source>
</evidence>
<name>A0ACC0X306_9ROSI</name>
<protein>
    <submittedName>
        <fullName evidence="1">Uncharacterized protein</fullName>
    </submittedName>
</protein>
<proteinExistence type="predicted"/>
<accession>A0ACC0X306</accession>
<comment type="caution">
    <text evidence="1">The sequence shown here is derived from an EMBL/GenBank/DDBJ whole genome shotgun (WGS) entry which is preliminary data.</text>
</comment>
<sequence>MILRALATVFPHHSVYLLSDLNGFLNCKLSKATIVPNSTQGGGQGFEFALEKWEQPYYLDP</sequence>
<gene>
    <name evidence="1" type="ORF">Pint_34466</name>
</gene>
<dbReference type="Proteomes" id="UP001163603">
    <property type="component" value="Chromosome 14"/>
</dbReference>
<keyword evidence="2" id="KW-1185">Reference proteome</keyword>
<evidence type="ECO:0000313" key="2">
    <source>
        <dbReference type="Proteomes" id="UP001163603"/>
    </source>
</evidence>